<dbReference type="GO" id="GO:0005524">
    <property type="term" value="F:ATP binding"/>
    <property type="evidence" value="ECO:0007669"/>
    <property type="project" value="UniProtKB-KW"/>
</dbReference>
<evidence type="ECO:0000259" key="7">
    <source>
        <dbReference type="PROSITE" id="PS50127"/>
    </source>
</evidence>
<keyword evidence="5" id="KW-0067">ATP-binding</keyword>
<keyword evidence="4" id="KW-0833">Ubl conjugation pathway</keyword>
<sequence>MDLNVSSLPKKHKQDDQVVPCDAMEVDGVIGGGGNSILGVNKDASPSDVLGSSVVGSLDSAEDHSDNNVKNNNNDSMNSDNDDGDVENEDEMGYEDDYYGDDGSDYCGIDDEYLYEDNDDDDDDDDGDGDDYLKMQSQFDNLPAGVEVSVSLPWLNNSAPAGNSSSGASSSSAAPNHSGSETKATPLASAVTNKEPCPGPSETKSQEGTSRGGGAEEIIRKWKDFKQFDTVEDFSDHHFKGLGFTDSVPPKNWAKRIQEEWKILEKDLPDTISVRVYESRMELLRAVIGGPAGTPYHDGLFVFDCLFPASYPNQPPTVYYYSGGLRLNPNLYECGKVCLSLLGTWTGDSNENWIPGKSTMLQVLVSIQALILNERPFFNEPGYAQSYTGARGQQQSQVYSEEAFILSLKTMMYTLRRPPKYFEDLVLGHFHSRGRDVLAACKAYMGGATVATVRVKDGVAQVNNMDASNVFKTSVKQMVNALVTNFTRYASVECEDFRIEG</sequence>
<dbReference type="OrthoDB" id="47801at2759"/>
<feature type="compositionally biased region" description="Acidic residues" evidence="6">
    <location>
        <begin position="80"/>
        <end position="130"/>
    </location>
</feature>
<evidence type="ECO:0000256" key="2">
    <source>
        <dbReference type="ARBA" id="ARBA00022679"/>
    </source>
</evidence>
<gene>
    <name evidence="8" type="ORF">Tsubulata_017600</name>
</gene>
<dbReference type="Proteomes" id="UP001141552">
    <property type="component" value="Unassembled WGS sequence"/>
</dbReference>
<dbReference type="Pfam" id="PF00179">
    <property type="entry name" value="UQ_con"/>
    <property type="match status" value="1"/>
</dbReference>
<evidence type="ECO:0000256" key="5">
    <source>
        <dbReference type="ARBA" id="ARBA00022840"/>
    </source>
</evidence>
<dbReference type="EC" id="2.3.2.23" evidence="1"/>
<dbReference type="EMBL" id="JAKUCV010007521">
    <property type="protein sequence ID" value="KAJ4823101.1"/>
    <property type="molecule type" value="Genomic_DNA"/>
</dbReference>
<evidence type="ECO:0000313" key="8">
    <source>
        <dbReference type="EMBL" id="KAJ4823101.1"/>
    </source>
</evidence>
<organism evidence="8 9">
    <name type="scientific">Turnera subulata</name>
    <dbReference type="NCBI Taxonomy" id="218843"/>
    <lineage>
        <taxon>Eukaryota</taxon>
        <taxon>Viridiplantae</taxon>
        <taxon>Streptophyta</taxon>
        <taxon>Embryophyta</taxon>
        <taxon>Tracheophyta</taxon>
        <taxon>Spermatophyta</taxon>
        <taxon>Magnoliopsida</taxon>
        <taxon>eudicotyledons</taxon>
        <taxon>Gunneridae</taxon>
        <taxon>Pentapetalae</taxon>
        <taxon>rosids</taxon>
        <taxon>fabids</taxon>
        <taxon>Malpighiales</taxon>
        <taxon>Passifloraceae</taxon>
        <taxon>Turnera</taxon>
    </lineage>
</organism>
<feature type="region of interest" description="Disordered" evidence="6">
    <location>
        <begin position="160"/>
        <end position="214"/>
    </location>
</feature>
<protein>
    <recommendedName>
        <fullName evidence="1">E2 ubiquitin-conjugating enzyme</fullName>
        <ecNumber evidence="1">2.3.2.23</ecNumber>
    </recommendedName>
</protein>
<dbReference type="AlphaFoldDB" id="A0A9Q0F3T2"/>
<feature type="compositionally biased region" description="Low complexity" evidence="6">
    <location>
        <begin position="68"/>
        <end position="79"/>
    </location>
</feature>
<dbReference type="GO" id="GO:0061631">
    <property type="term" value="F:ubiquitin conjugating enzyme activity"/>
    <property type="evidence" value="ECO:0007669"/>
    <property type="project" value="UniProtKB-EC"/>
</dbReference>
<evidence type="ECO:0000256" key="1">
    <source>
        <dbReference type="ARBA" id="ARBA00012486"/>
    </source>
</evidence>
<name>A0A9Q0F3T2_9ROSI</name>
<feature type="region of interest" description="Disordered" evidence="6">
    <location>
        <begin position="25"/>
        <end position="135"/>
    </location>
</feature>
<dbReference type="FunFam" id="3.10.110.10:FF:000028">
    <property type="entry name" value="Probable ubiquitin-conjugating enzyme E2 23"/>
    <property type="match status" value="1"/>
</dbReference>
<feature type="domain" description="UBC core" evidence="7">
    <location>
        <begin position="252"/>
        <end position="412"/>
    </location>
</feature>
<reference evidence="8" key="2">
    <citation type="journal article" date="2023" name="Plants (Basel)">
        <title>Annotation of the Turnera subulata (Passifloraceae) Draft Genome Reveals the S-Locus Evolved after the Divergence of Turneroideae from Passifloroideae in a Stepwise Manner.</title>
        <authorList>
            <person name="Henning P.M."/>
            <person name="Roalson E.H."/>
            <person name="Mir W."/>
            <person name="McCubbin A.G."/>
            <person name="Shore J.S."/>
        </authorList>
    </citation>
    <scope>NUCLEOTIDE SEQUENCE</scope>
    <source>
        <strain evidence="8">F60SS</strain>
    </source>
</reference>
<dbReference type="PROSITE" id="PS50127">
    <property type="entry name" value="UBC_2"/>
    <property type="match status" value="1"/>
</dbReference>
<dbReference type="PANTHER" id="PTHR46116">
    <property type="entry name" value="(E3-INDEPENDENT) E2 UBIQUITIN-CONJUGATING ENZYME"/>
    <property type="match status" value="1"/>
</dbReference>
<keyword evidence="2" id="KW-0808">Transferase</keyword>
<keyword evidence="3" id="KW-0547">Nucleotide-binding</keyword>
<feature type="compositionally biased region" description="Low complexity" evidence="6">
    <location>
        <begin position="37"/>
        <end position="59"/>
    </location>
</feature>
<feature type="compositionally biased region" description="Low complexity" evidence="6">
    <location>
        <begin position="160"/>
        <end position="179"/>
    </location>
</feature>
<feature type="region of interest" description="Disordered" evidence="6">
    <location>
        <begin position="1"/>
        <end position="20"/>
    </location>
</feature>
<dbReference type="InterPro" id="IPR000608">
    <property type="entry name" value="UBC"/>
</dbReference>
<evidence type="ECO:0000256" key="4">
    <source>
        <dbReference type="ARBA" id="ARBA00022786"/>
    </source>
</evidence>
<dbReference type="SMART" id="SM00212">
    <property type="entry name" value="UBCc"/>
    <property type="match status" value="1"/>
</dbReference>
<dbReference type="Gene3D" id="3.10.110.10">
    <property type="entry name" value="Ubiquitin Conjugating Enzyme"/>
    <property type="match status" value="1"/>
</dbReference>
<proteinExistence type="predicted"/>
<reference evidence="8" key="1">
    <citation type="submission" date="2022-02" db="EMBL/GenBank/DDBJ databases">
        <authorList>
            <person name="Henning P.M."/>
            <person name="McCubbin A.G."/>
            <person name="Shore J.S."/>
        </authorList>
    </citation>
    <scope>NUCLEOTIDE SEQUENCE</scope>
    <source>
        <strain evidence="8">F60SS</strain>
        <tissue evidence="8">Leaves</tissue>
    </source>
</reference>
<accession>A0A9Q0F3T2</accession>
<dbReference type="CDD" id="cd23837">
    <property type="entry name" value="UBCc_UBE2O"/>
    <property type="match status" value="1"/>
</dbReference>
<evidence type="ECO:0000256" key="6">
    <source>
        <dbReference type="SAM" id="MobiDB-lite"/>
    </source>
</evidence>
<dbReference type="PANTHER" id="PTHR46116:SF18">
    <property type="entry name" value="UBIQUITIN-CONJUGATING ENZYME E2 38 ISOFORM X1"/>
    <property type="match status" value="1"/>
</dbReference>
<dbReference type="InterPro" id="IPR016135">
    <property type="entry name" value="UBQ-conjugating_enzyme/RWD"/>
</dbReference>
<keyword evidence="9" id="KW-1185">Reference proteome</keyword>
<dbReference type="SUPFAM" id="SSF54495">
    <property type="entry name" value="UBC-like"/>
    <property type="match status" value="1"/>
</dbReference>
<comment type="caution">
    <text evidence="8">The sequence shown here is derived from an EMBL/GenBank/DDBJ whole genome shotgun (WGS) entry which is preliminary data.</text>
</comment>
<evidence type="ECO:0000313" key="9">
    <source>
        <dbReference type="Proteomes" id="UP001141552"/>
    </source>
</evidence>
<evidence type="ECO:0000256" key="3">
    <source>
        <dbReference type="ARBA" id="ARBA00022741"/>
    </source>
</evidence>